<evidence type="ECO:0000259" key="1">
    <source>
        <dbReference type="Pfam" id="PF08349"/>
    </source>
</evidence>
<gene>
    <name evidence="2" type="ORF">ACFODT_10045</name>
</gene>
<dbReference type="PANTHER" id="PTHR30087">
    <property type="entry name" value="INNER MEMBRANE PROTEIN"/>
    <property type="match status" value="1"/>
</dbReference>
<sequence>MTAQPILVGISACVLGEQVRFDGGHKRNAFVNDELGNFVEFLPICPEVAIGMPIPRKAIRLVREDERIALVETKDDSQDYTDAMNQFSMSKASELQSLPLCGYVVCAKSPTCGMERVKVYRENFAEKDGVGLYTQQLQQQLPWLPIEEDGRLHDDVLRENFVTRVFSLHDLYESLGEAPTAKDIVNFHSRYKLMLMAHDPQAYRSLGRMVAIIKDYDLDTFIEEYRLGFMQALSHRASRKNNTNVLMHFQGYFKRDLSKAQKAELSQVIHDYRKGVLPLLAPVTLIKHYLAMYPDEYLSQQRYLEPYPQELRLRYGL</sequence>
<evidence type="ECO:0000313" key="3">
    <source>
        <dbReference type="Proteomes" id="UP001595384"/>
    </source>
</evidence>
<dbReference type="InterPro" id="IPR017087">
    <property type="entry name" value="UCP037004"/>
</dbReference>
<comment type="caution">
    <text evidence="2">The sequence shown here is derived from an EMBL/GenBank/DDBJ whole genome shotgun (WGS) entry which is preliminary data.</text>
</comment>
<name>A0ABV7CCM3_9VIBR</name>
<protein>
    <submittedName>
        <fullName evidence="2">YbgA family protein</fullName>
    </submittedName>
</protein>
<keyword evidence="3" id="KW-1185">Reference proteome</keyword>
<proteinExistence type="predicted"/>
<accession>A0ABV7CCM3</accession>
<reference evidence="3" key="1">
    <citation type="journal article" date="2019" name="Int. J. Syst. Evol. Microbiol.">
        <title>The Global Catalogue of Microorganisms (GCM) 10K type strain sequencing project: providing services to taxonomists for standard genome sequencing and annotation.</title>
        <authorList>
            <consortium name="The Broad Institute Genomics Platform"/>
            <consortium name="The Broad Institute Genome Sequencing Center for Infectious Disease"/>
            <person name="Wu L."/>
            <person name="Ma J."/>
        </authorList>
    </citation>
    <scope>NUCLEOTIDE SEQUENCE [LARGE SCALE GENOMIC DNA]</scope>
    <source>
        <strain evidence="3">KCTC 62784</strain>
    </source>
</reference>
<evidence type="ECO:0000313" key="2">
    <source>
        <dbReference type="EMBL" id="MFC3024170.1"/>
    </source>
</evidence>
<dbReference type="Pfam" id="PF04463">
    <property type="entry name" value="2-thiour_desulf"/>
    <property type="match status" value="1"/>
</dbReference>
<dbReference type="InterPro" id="IPR013560">
    <property type="entry name" value="DUF1722"/>
</dbReference>
<dbReference type="Pfam" id="PF08349">
    <property type="entry name" value="DUF1722"/>
    <property type="match status" value="1"/>
</dbReference>
<dbReference type="EMBL" id="JBHRSE010000061">
    <property type="protein sequence ID" value="MFC3024170.1"/>
    <property type="molecule type" value="Genomic_DNA"/>
</dbReference>
<dbReference type="PANTHER" id="PTHR30087:SF0">
    <property type="entry name" value="INNER MEMBRANE PROTEIN"/>
    <property type="match status" value="1"/>
</dbReference>
<feature type="domain" description="DUF1722" evidence="1">
    <location>
        <begin position="192"/>
        <end position="308"/>
    </location>
</feature>
<dbReference type="RefSeq" id="WP_123014685.1">
    <property type="nucleotide sequence ID" value="NZ_AP024912.1"/>
</dbReference>
<dbReference type="Proteomes" id="UP001595384">
    <property type="component" value="Unassembled WGS sequence"/>
</dbReference>
<dbReference type="InterPro" id="IPR007553">
    <property type="entry name" value="2-thiour_desulf"/>
</dbReference>
<dbReference type="PIRSF" id="PIRSF037004">
    <property type="entry name" value="UCP037004"/>
    <property type="match status" value="1"/>
</dbReference>
<organism evidence="2 3">
    <name type="scientific">Vibrio zhugei</name>
    <dbReference type="NCBI Taxonomy" id="2479546"/>
    <lineage>
        <taxon>Bacteria</taxon>
        <taxon>Pseudomonadati</taxon>
        <taxon>Pseudomonadota</taxon>
        <taxon>Gammaproteobacteria</taxon>
        <taxon>Vibrionales</taxon>
        <taxon>Vibrionaceae</taxon>
        <taxon>Vibrio</taxon>
    </lineage>
</organism>